<dbReference type="SUPFAM" id="SSF143212">
    <property type="entry name" value="Rv2632c-like"/>
    <property type="match status" value="1"/>
</dbReference>
<organism evidence="1 2">
    <name type="scientific">Rhodococcus opacus</name>
    <name type="common">Nocardia opaca</name>
    <dbReference type="NCBI Taxonomy" id="37919"/>
    <lineage>
        <taxon>Bacteria</taxon>
        <taxon>Bacillati</taxon>
        <taxon>Actinomycetota</taxon>
        <taxon>Actinomycetes</taxon>
        <taxon>Mycobacteriales</taxon>
        <taxon>Nocardiaceae</taxon>
        <taxon>Rhodococcus</taxon>
    </lineage>
</organism>
<evidence type="ECO:0000313" key="1">
    <source>
        <dbReference type="EMBL" id="AII03824.1"/>
    </source>
</evidence>
<gene>
    <name evidence="1" type="ORF">EP51_04040</name>
</gene>
<dbReference type="Gene3D" id="3.30.160.240">
    <property type="entry name" value="Rv1738"/>
    <property type="match status" value="1"/>
</dbReference>
<dbReference type="AlphaFoldDB" id="A0A076EK96"/>
<proteinExistence type="predicted"/>
<protein>
    <recommendedName>
        <fullName evidence="3">DUF1876 domain-containing protein</fullName>
    </recommendedName>
</protein>
<dbReference type="InterPro" id="IPR038070">
    <property type="entry name" value="Rv2632c-like_sf"/>
</dbReference>
<dbReference type="InterPro" id="IPR015057">
    <property type="entry name" value="Rv2632c-like"/>
</dbReference>
<name>A0A076EK96_RHOOP</name>
<sequence length="95" mass="10423">MNMTEKNWSVEIVIDEHDADEGGSRTRAQARLRTRDTHTLVGVGLARRNPADTEIPEIGDELATARALADLAHQLIELTAADVEAATHSRVHLTE</sequence>
<dbReference type="eggNOG" id="ENOG503351X">
    <property type="taxonomic scope" value="Bacteria"/>
</dbReference>
<dbReference type="Pfam" id="PF08962">
    <property type="entry name" value="Rv2632c-like"/>
    <property type="match status" value="1"/>
</dbReference>
<evidence type="ECO:0008006" key="3">
    <source>
        <dbReference type="Google" id="ProtNLM"/>
    </source>
</evidence>
<reference evidence="1 2" key="1">
    <citation type="submission" date="2014-07" db="EMBL/GenBank/DDBJ databases">
        <title>Genome Sequence of Rhodococcus opacus Strain R7, a Biodegrader of Mono- and Polycyclic Aromatic Hydrocarbons.</title>
        <authorList>
            <person name="Di Gennaro P."/>
            <person name="Zampolli J."/>
            <person name="Presti I."/>
            <person name="Cappelletti M."/>
            <person name="D'Ursi P."/>
            <person name="Orro A."/>
            <person name="Mezzelani A."/>
            <person name="Milanesi L."/>
        </authorList>
    </citation>
    <scope>NUCLEOTIDE SEQUENCE [LARGE SCALE GENOMIC DNA]</scope>
    <source>
        <strain evidence="1 2">R7</strain>
    </source>
</reference>
<dbReference type="RefSeq" id="WP_037232278.1">
    <property type="nucleotide sequence ID" value="NZ_CP008947.1"/>
</dbReference>
<evidence type="ECO:0000313" key="2">
    <source>
        <dbReference type="Proteomes" id="UP000028488"/>
    </source>
</evidence>
<dbReference type="EMBL" id="CP008947">
    <property type="protein sequence ID" value="AII03824.1"/>
    <property type="molecule type" value="Genomic_DNA"/>
</dbReference>
<accession>A0A076EK96</accession>
<dbReference type="Proteomes" id="UP000028488">
    <property type="component" value="Chromosome"/>
</dbReference>